<evidence type="ECO:0000256" key="2">
    <source>
        <dbReference type="ARBA" id="ARBA00005526"/>
    </source>
</evidence>
<gene>
    <name evidence="7" type="ORF">BB561_005704</name>
</gene>
<dbReference type="SUPFAM" id="SSF100950">
    <property type="entry name" value="NagB/RpiA/CoA transferase-like"/>
    <property type="match status" value="1"/>
</dbReference>
<dbReference type="Pfam" id="PF01182">
    <property type="entry name" value="Glucosamine_iso"/>
    <property type="match status" value="1"/>
</dbReference>
<feature type="domain" description="Glucosamine/galactosamine-6-phosphate isomerase" evidence="6">
    <location>
        <begin position="39"/>
        <end position="236"/>
    </location>
</feature>
<dbReference type="InterPro" id="IPR004547">
    <property type="entry name" value="Glucosamine6P_isomerase"/>
</dbReference>
<dbReference type="CDD" id="cd01399">
    <property type="entry name" value="GlcN6P_deaminase"/>
    <property type="match status" value="1"/>
</dbReference>
<feature type="compositionally biased region" description="Low complexity" evidence="5">
    <location>
        <begin position="306"/>
        <end position="320"/>
    </location>
</feature>
<dbReference type="GO" id="GO:0005737">
    <property type="term" value="C:cytoplasm"/>
    <property type="evidence" value="ECO:0007669"/>
    <property type="project" value="TreeGrafter"/>
</dbReference>
<dbReference type="PANTHER" id="PTHR11280">
    <property type="entry name" value="GLUCOSAMINE-6-PHOSPHATE ISOMERASE"/>
    <property type="match status" value="1"/>
</dbReference>
<dbReference type="Gene3D" id="3.40.50.1360">
    <property type="match status" value="1"/>
</dbReference>
<feature type="compositionally biased region" description="Polar residues" evidence="5">
    <location>
        <begin position="276"/>
        <end position="293"/>
    </location>
</feature>
<sequence>MRLIIREDELRVSYYVAIYIKNSIIQFNPTKENPFVLGLPDSTIQPQIFQFLIAFHKNQLLSFENVVAFCTDEFVGISCEHPASSYLFFYNCFFKHVDILPHNIIYFDGKTDNLSEECRKYEQKLTAFGGFELLLASIGPDGHIAFNEPGSSLSSITRIKTVAYETILANTSLFDNDVSKVPKLSLTIGVSNIVEAKEIVIPITGASNALALSKCIEGEFNHMWVVSAVQVHPAALIVCDENATLELLVKTVKYYKSIERVQKHMIGNEKIHRRGNISSLSTPKQSSSFTNPYSRDRPAPSPILPSASTTNNTTANADSTQFDTNHSDNHCFDFISRSSIQNNTHLLPPNSTTNTLSLLPIETIPDSHLVPVTIADHNNSTSSLSNIYQSAQQPSSSRQNRNDYTRLWWEYQDQFNYFYNCHFVNTSYSGLEVLAHHQTSSSHQNSNTAHVPLNNDLLESSSSEE</sequence>
<evidence type="ECO:0000256" key="4">
    <source>
        <dbReference type="ARBA" id="ARBA00022801"/>
    </source>
</evidence>
<accession>A0A2T9Y8X3</accession>
<dbReference type="Proteomes" id="UP000245383">
    <property type="component" value="Unassembled WGS sequence"/>
</dbReference>
<feature type="region of interest" description="Disordered" evidence="5">
    <location>
        <begin position="272"/>
        <end position="322"/>
    </location>
</feature>
<dbReference type="GO" id="GO:0042802">
    <property type="term" value="F:identical protein binding"/>
    <property type="evidence" value="ECO:0007669"/>
    <property type="project" value="TreeGrafter"/>
</dbReference>
<dbReference type="GO" id="GO:0006046">
    <property type="term" value="P:N-acetylglucosamine catabolic process"/>
    <property type="evidence" value="ECO:0007669"/>
    <property type="project" value="TreeGrafter"/>
</dbReference>
<dbReference type="PANTHER" id="PTHR11280:SF5">
    <property type="entry name" value="GLUCOSAMINE-6-PHOSPHATE ISOMERASE"/>
    <property type="match status" value="1"/>
</dbReference>
<evidence type="ECO:0000313" key="8">
    <source>
        <dbReference type="Proteomes" id="UP000245383"/>
    </source>
</evidence>
<dbReference type="GO" id="GO:0006043">
    <property type="term" value="P:glucosamine catabolic process"/>
    <property type="evidence" value="ECO:0007669"/>
    <property type="project" value="TreeGrafter"/>
</dbReference>
<dbReference type="GO" id="GO:0019262">
    <property type="term" value="P:N-acetylneuraminate catabolic process"/>
    <property type="evidence" value="ECO:0007669"/>
    <property type="project" value="TreeGrafter"/>
</dbReference>
<proteinExistence type="inferred from homology"/>
<keyword evidence="4" id="KW-0378">Hydrolase</keyword>
<organism evidence="7 8">
    <name type="scientific">Smittium simulii</name>
    <dbReference type="NCBI Taxonomy" id="133385"/>
    <lineage>
        <taxon>Eukaryota</taxon>
        <taxon>Fungi</taxon>
        <taxon>Fungi incertae sedis</taxon>
        <taxon>Zoopagomycota</taxon>
        <taxon>Kickxellomycotina</taxon>
        <taxon>Harpellomycetes</taxon>
        <taxon>Harpellales</taxon>
        <taxon>Legeriomycetaceae</taxon>
        <taxon>Smittium</taxon>
    </lineage>
</organism>
<evidence type="ECO:0000313" key="7">
    <source>
        <dbReference type="EMBL" id="PVU88776.1"/>
    </source>
</evidence>
<dbReference type="InterPro" id="IPR037171">
    <property type="entry name" value="NagB/RpiA_transferase-like"/>
</dbReference>
<comment type="caution">
    <text evidence="7">The sequence shown here is derived from an EMBL/GenBank/DDBJ whole genome shotgun (WGS) entry which is preliminary data.</text>
</comment>
<dbReference type="EMBL" id="MBFR01000360">
    <property type="protein sequence ID" value="PVU88776.1"/>
    <property type="molecule type" value="Genomic_DNA"/>
</dbReference>
<dbReference type="NCBIfam" id="TIGR00502">
    <property type="entry name" value="nagB"/>
    <property type="match status" value="1"/>
</dbReference>
<comment type="similarity">
    <text evidence="2">Belongs to the glucosamine/galactosamine-6-phosphate isomerase family.</text>
</comment>
<evidence type="ECO:0000256" key="5">
    <source>
        <dbReference type="SAM" id="MobiDB-lite"/>
    </source>
</evidence>
<dbReference type="OrthoDB" id="7663298at2759"/>
<feature type="region of interest" description="Disordered" evidence="5">
    <location>
        <begin position="442"/>
        <end position="465"/>
    </location>
</feature>
<evidence type="ECO:0000256" key="1">
    <source>
        <dbReference type="ARBA" id="ARBA00000644"/>
    </source>
</evidence>
<keyword evidence="8" id="KW-1185">Reference proteome</keyword>
<comment type="catalytic activity">
    <reaction evidence="1">
        <text>alpha-D-glucosamine 6-phosphate + H2O = beta-D-fructose 6-phosphate + NH4(+)</text>
        <dbReference type="Rhea" id="RHEA:12172"/>
        <dbReference type="ChEBI" id="CHEBI:15377"/>
        <dbReference type="ChEBI" id="CHEBI:28938"/>
        <dbReference type="ChEBI" id="CHEBI:57634"/>
        <dbReference type="ChEBI" id="CHEBI:75989"/>
        <dbReference type="EC" id="3.5.99.6"/>
    </reaction>
</comment>
<dbReference type="GO" id="GO:0004342">
    <property type="term" value="F:glucosamine-6-phosphate deaminase activity"/>
    <property type="evidence" value="ECO:0007669"/>
    <property type="project" value="UniProtKB-EC"/>
</dbReference>
<dbReference type="STRING" id="133385.A0A2T9Y8X3"/>
<dbReference type="AlphaFoldDB" id="A0A2T9Y8X3"/>
<evidence type="ECO:0000259" key="6">
    <source>
        <dbReference type="Pfam" id="PF01182"/>
    </source>
</evidence>
<protein>
    <recommendedName>
        <fullName evidence="3">glucosamine-6-phosphate deaminase</fullName>
        <ecNumber evidence="3">3.5.99.6</ecNumber>
    </recommendedName>
</protein>
<dbReference type="InterPro" id="IPR006148">
    <property type="entry name" value="Glc/Gal-6P_isomerase"/>
</dbReference>
<name>A0A2T9Y8X3_9FUNG</name>
<dbReference type="GO" id="GO:0005975">
    <property type="term" value="P:carbohydrate metabolic process"/>
    <property type="evidence" value="ECO:0007669"/>
    <property type="project" value="InterPro"/>
</dbReference>
<evidence type="ECO:0000256" key="3">
    <source>
        <dbReference type="ARBA" id="ARBA00012680"/>
    </source>
</evidence>
<dbReference type="EC" id="3.5.99.6" evidence="3"/>
<reference evidence="7 8" key="1">
    <citation type="journal article" date="2018" name="MBio">
        <title>Comparative Genomics Reveals the Core Gene Toolbox for the Fungus-Insect Symbiosis.</title>
        <authorList>
            <person name="Wang Y."/>
            <person name="Stata M."/>
            <person name="Wang W."/>
            <person name="Stajich J.E."/>
            <person name="White M.M."/>
            <person name="Moncalvo J.M."/>
        </authorList>
    </citation>
    <scope>NUCLEOTIDE SEQUENCE [LARGE SCALE GENOMIC DNA]</scope>
    <source>
        <strain evidence="7 8">SWE-8-4</strain>
    </source>
</reference>